<evidence type="ECO:0000313" key="2">
    <source>
        <dbReference type="EMBL" id="BCB83507.1"/>
    </source>
</evidence>
<organism evidence="2 3">
    <name type="scientific">Phytohabitans suffuscus</name>
    <dbReference type="NCBI Taxonomy" id="624315"/>
    <lineage>
        <taxon>Bacteria</taxon>
        <taxon>Bacillati</taxon>
        <taxon>Actinomycetota</taxon>
        <taxon>Actinomycetes</taxon>
        <taxon>Micromonosporales</taxon>
        <taxon>Micromonosporaceae</taxon>
    </lineage>
</organism>
<dbReference type="InterPro" id="IPR006121">
    <property type="entry name" value="HMA_dom"/>
</dbReference>
<dbReference type="KEGG" id="psuu:Psuf_008200"/>
<reference evidence="2 3" key="1">
    <citation type="submission" date="2020-03" db="EMBL/GenBank/DDBJ databases">
        <title>Whole genome shotgun sequence of Phytohabitans suffuscus NBRC 105367.</title>
        <authorList>
            <person name="Komaki H."/>
            <person name="Tamura T."/>
        </authorList>
    </citation>
    <scope>NUCLEOTIDE SEQUENCE [LARGE SCALE GENOMIC DNA]</scope>
    <source>
        <strain evidence="2 3">NBRC 105367</strain>
    </source>
</reference>
<dbReference type="Pfam" id="PF00403">
    <property type="entry name" value="HMA"/>
    <property type="match status" value="1"/>
</dbReference>
<feature type="domain" description="HMA" evidence="1">
    <location>
        <begin position="3"/>
        <end position="69"/>
    </location>
</feature>
<dbReference type="Proteomes" id="UP000503011">
    <property type="component" value="Chromosome"/>
</dbReference>
<dbReference type="EMBL" id="AP022871">
    <property type="protein sequence ID" value="BCB83507.1"/>
    <property type="molecule type" value="Genomic_DNA"/>
</dbReference>
<dbReference type="AlphaFoldDB" id="A0A6F8YBR1"/>
<keyword evidence="3" id="KW-1185">Reference proteome</keyword>
<protein>
    <recommendedName>
        <fullName evidence="1">HMA domain-containing protein</fullName>
    </recommendedName>
</protein>
<proteinExistence type="predicted"/>
<sequence>MPAAFSLTVAGMTTAFTAMDVVSIVENLPGVHRAQASVPAGRVVVDADPAGIDPHTLAAVLTTAGYPSLLEQP</sequence>
<gene>
    <name evidence="2" type="ORF">Psuf_008200</name>
</gene>
<dbReference type="PROSITE" id="PS50846">
    <property type="entry name" value="HMA_2"/>
    <property type="match status" value="1"/>
</dbReference>
<evidence type="ECO:0000313" key="3">
    <source>
        <dbReference type="Proteomes" id="UP000503011"/>
    </source>
</evidence>
<evidence type="ECO:0000259" key="1">
    <source>
        <dbReference type="PROSITE" id="PS50846"/>
    </source>
</evidence>
<dbReference type="GO" id="GO:0046872">
    <property type="term" value="F:metal ion binding"/>
    <property type="evidence" value="ECO:0007669"/>
    <property type="project" value="InterPro"/>
</dbReference>
<reference evidence="2 3" key="2">
    <citation type="submission" date="2020-03" db="EMBL/GenBank/DDBJ databases">
        <authorList>
            <person name="Ichikawa N."/>
            <person name="Kimura A."/>
            <person name="Kitahashi Y."/>
            <person name="Uohara A."/>
        </authorList>
    </citation>
    <scope>NUCLEOTIDE SEQUENCE [LARGE SCALE GENOMIC DNA]</scope>
    <source>
        <strain evidence="2 3">NBRC 105367</strain>
    </source>
</reference>
<name>A0A6F8YBR1_9ACTN</name>
<dbReference type="SUPFAM" id="SSF55008">
    <property type="entry name" value="HMA, heavy metal-associated domain"/>
    <property type="match status" value="1"/>
</dbReference>
<dbReference type="Gene3D" id="3.30.70.100">
    <property type="match status" value="1"/>
</dbReference>
<dbReference type="InterPro" id="IPR036163">
    <property type="entry name" value="HMA_dom_sf"/>
</dbReference>
<accession>A0A6F8YBR1</accession>